<accession>A0ACD4CVF7</accession>
<proteinExistence type="predicted"/>
<dbReference type="EMBL" id="CP104970">
    <property type="protein sequence ID" value="UXN57566.1"/>
    <property type="molecule type" value="Genomic_DNA"/>
</dbReference>
<geneLocation type="plasmid" evidence="1 2">
    <name>p_unnamed3</name>
</geneLocation>
<reference evidence="1" key="1">
    <citation type="submission" date="2022-09" db="EMBL/GenBank/DDBJ databases">
        <title>Interaction between co-microsymbionts with complementary sets of symbiotic genes in legume-rhizobium systems.</title>
        <authorList>
            <person name="Safronova V."/>
            <person name="Sazanova A."/>
            <person name="Afonin A."/>
            <person name="Chirak E."/>
        </authorList>
    </citation>
    <scope>NUCLEOTIDE SEQUENCE</scope>
    <source>
        <strain evidence="1">A18/3m</strain>
    </source>
</reference>
<protein>
    <submittedName>
        <fullName evidence="1">Plasmid pRiA4b ORF-3 family protein</fullName>
    </submittedName>
</protein>
<evidence type="ECO:0000313" key="2">
    <source>
        <dbReference type="Proteomes" id="UP001061991"/>
    </source>
</evidence>
<dbReference type="Proteomes" id="UP001061991">
    <property type="component" value="Plasmid p_unnamed3"/>
</dbReference>
<evidence type="ECO:0000313" key="1">
    <source>
        <dbReference type="EMBL" id="UXN57566.1"/>
    </source>
</evidence>
<keyword evidence="1" id="KW-0614">Plasmid</keyword>
<organism evidence="1 2">
    <name type="scientific">Phyllobacterium zundukense</name>
    <dbReference type="NCBI Taxonomy" id="1867719"/>
    <lineage>
        <taxon>Bacteria</taxon>
        <taxon>Pseudomonadati</taxon>
        <taxon>Pseudomonadota</taxon>
        <taxon>Alphaproteobacteria</taxon>
        <taxon>Hyphomicrobiales</taxon>
        <taxon>Phyllobacteriaceae</taxon>
        <taxon>Phyllobacterium</taxon>
    </lineage>
</organism>
<sequence>MYEYDLNIPWEHEVRLEECRSPKPRTLYPCCLGNCPPEDCGGPEAWLRQLDDALGYELDDDFAMVIEFIKEISDTRSFAALKDPDRAEELRETLFRIEDRKALLGKPFERRKVNERLRQDEHLTFMYQQV</sequence>
<name>A0ACD4CVF7_9HYPH</name>
<keyword evidence="2" id="KW-1185">Reference proteome</keyword>
<gene>
    <name evidence="1" type="ORF">N8E88_04385</name>
</gene>